<dbReference type="SUPFAM" id="SSF52540">
    <property type="entry name" value="P-loop containing nucleoside triphosphate hydrolases"/>
    <property type="match status" value="1"/>
</dbReference>
<dbReference type="GO" id="GO:0005524">
    <property type="term" value="F:ATP binding"/>
    <property type="evidence" value="ECO:0007669"/>
    <property type="project" value="UniProtKB-UniRule"/>
</dbReference>
<protein>
    <recommendedName>
        <fullName evidence="6">ATP-dependent RNA helicase</fullName>
        <ecNumber evidence="6">3.6.4.13</ecNumber>
    </recommendedName>
</protein>
<evidence type="ECO:0000259" key="8">
    <source>
        <dbReference type="PROSITE" id="PS51192"/>
    </source>
</evidence>
<evidence type="ECO:0000313" key="11">
    <source>
        <dbReference type="Proteomes" id="UP000031575"/>
    </source>
</evidence>
<evidence type="ECO:0000256" key="6">
    <source>
        <dbReference type="RuleBase" id="RU365068"/>
    </source>
</evidence>
<dbReference type="InterPro" id="IPR001650">
    <property type="entry name" value="Helicase_C-like"/>
</dbReference>
<dbReference type="PROSITE" id="PS51192">
    <property type="entry name" value="HELICASE_ATP_BIND_1"/>
    <property type="match status" value="1"/>
</dbReference>
<dbReference type="PROSITE" id="PS51194">
    <property type="entry name" value="HELICASE_CTER"/>
    <property type="match status" value="1"/>
</dbReference>
<proteinExistence type="inferred from homology"/>
<feature type="compositionally biased region" description="Basic and acidic residues" evidence="7">
    <location>
        <begin position="175"/>
        <end position="198"/>
    </location>
</feature>
<feature type="compositionally biased region" description="Low complexity" evidence="7">
    <location>
        <begin position="813"/>
        <end position="824"/>
    </location>
</feature>
<accession>A0A0C2ILW9</accession>
<feature type="compositionally biased region" description="Basic and acidic residues" evidence="7">
    <location>
        <begin position="303"/>
        <end position="323"/>
    </location>
</feature>
<feature type="domain" description="Helicase C-terminal" evidence="9">
    <location>
        <begin position="842"/>
        <end position="1009"/>
    </location>
</feature>
<dbReference type="InterPro" id="IPR000629">
    <property type="entry name" value="RNA-helicase_DEAD-box_CS"/>
</dbReference>
<feature type="region of interest" description="Disordered" evidence="7">
    <location>
        <begin position="101"/>
        <end position="374"/>
    </location>
</feature>
<feature type="compositionally biased region" description="Basic residues" evidence="7">
    <location>
        <begin position="144"/>
        <end position="155"/>
    </location>
</feature>
<reference evidence="10 11" key="1">
    <citation type="journal article" date="2014" name="BMC Genomics">
        <title>Comparative genomics of the major fungal agents of human and animal Sporotrichosis: Sporothrix schenckii and Sporothrix brasiliensis.</title>
        <authorList>
            <person name="Teixeira M.M."/>
            <person name="de Almeida L.G."/>
            <person name="Kubitschek-Barreira P."/>
            <person name="Alves F.L."/>
            <person name="Kioshima E.S."/>
            <person name="Abadio A.K."/>
            <person name="Fernandes L."/>
            <person name="Derengowski L.S."/>
            <person name="Ferreira K.S."/>
            <person name="Souza R.C."/>
            <person name="Ruiz J.C."/>
            <person name="de Andrade N.C."/>
            <person name="Paes H.C."/>
            <person name="Nicola A.M."/>
            <person name="Albuquerque P."/>
            <person name="Gerber A.L."/>
            <person name="Martins V.P."/>
            <person name="Peconick L.D."/>
            <person name="Neto A.V."/>
            <person name="Chaucanez C.B."/>
            <person name="Silva P.A."/>
            <person name="Cunha O.L."/>
            <person name="de Oliveira F.F."/>
            <person name="dos Santos T.C."/>
            <person name="Barros A.L."/>
            <person name="Soares M.A."/>
            <person name="de Oliveira L.M."/>
            <person name="Marini M.M."/>
            <person name="Villalobos-Duno H."/>
            <person name="Cunha M.M."/>
            <person name="de Hoog S."/>
            <person name="da Silveira J.F."/>
            <person name="Henrissat B."/>
            <person name="Nino-Vega G.A."/>
            <person name="Cisalpino P.S."/>
            <person name="Mora-Montes H.M."/>
            <person name="Almeida S.R."/>
            <person name="Stajich J.E."/>
            <person name="Lopes-Bezerra L.M."/>
            <person name="Vasconcelos A.T."/>
            <person name="Felipe M.S."/>
        </authorList>
    </citation>
    <scope>NUCLEOTIDE SEQUENCE [LARGE SCALE GENOMIC DNA]</scope>
    <source>
        <strain evidence="10 11">5110</strain>
    </source>
</reference>
<comment type="function">
    <text evidence="6">RNA helicase.</text>
</comment>
<gene>
    <name evidence="10" type="ORF">SPBR_00124</name>
</gene>
<keyword evidence="2 6" id="KW-0378">Hydrolase</keyword>
<dbReference type="RefSeq" id="XP_040618086.1">
    <property type="nucleotide sequence ID" value="XM_040758444.1"/>
</dbReference>
<dbReference type="SMART" id="SM00487">
    <property type="entry name" value="DEXDc"/>
    <property type="match status" value="1"/>
</dbReference>
<dbReference type="HOGENOM" id="CLU_003041_15_2_1"/>
<feature type="compositionally biased region" description="Low complexity" evidence="7">
    <location>
        <begin position="775"/>
        <end position="787"/>
    </location>
</feature>
<evidence type="ECO:0000256" key="2">
    <source>
        <dbReference type="ARBA" id="ARBA00022801"/>
    </source>
</evidence>
<dbReference type="EC" id="3.6.4.13" evidence="6"/>
<dbReference type="Pfam" id="PF00270">
    <property type="entry name" value="DEAD"/>
    <property type="match status" value="2"/>
</dbReference>
<dbReference type="VEuPathDB" id="FungiDB:SPBR_00124"/>
<dbReference type="Gene3D" id="3.40.50.300">
    <property type="entry name" value="P-loop containing nucleotide triphosphate hydrolases"/>
    <property type="match status" value="2"/>
</dbReference>
<comment type="domain">
    <text evidence="6">The Q motif is unique to and characteristic of the DEAD box family of RNA helicases and controls ATP binding and hydrolysis.</text>
</comment>
<sequence>MYARWVPPKSNAASTARPAEPAPAPATALPNGADIVNGVNGSPSSSRFAPPRPTQQAARPIPSAQQPIPTPAASLPATQKRKIVFEDDEYANVSAARLGLMGGAGASKRPRAYEEPESTAVSTPRTDVDANKSTNGTAPPAGEKKKRKRRRKSKKRGGDDEDNDDEGDDAEENDTVEKKEREKVDTAKEKIQETKEDGQTEVPVETKEVEDEPKQKKKKNSKTDGETEEKKEQNKDKKAPAPPAVTEEPMEVDTEEPARATTIPAQAVDTPMVDQFRENKPKREKKNKKSKNEAAISQEVEELSVRHKALLEKKNKSLKKAQERAPATAARGEDNGASADAANEPAELHGLEPLPQPAPIPEGTARPAYDTLPPWLADPVRVASTTRKPFAELGISPELGIDERATKVLRDEKGWTEAFAVQTAVVPMLLPSRRPSRGAGRGDLVISAATGSGKTLAYVLPLIRDISRTRGVTRLRAVIVVPTRELVQQVQDVCETCARAYGGSSGSATDGSKTSGKKVRIGVAMGSQSFKKEQATLMEEDQVYDPEGYRALLSNRQRWPFAAEDAAAETSTTATGVSATSYTAVETIGLPTSSTLPLPNHVIQHISSVDVLVCTPGRLVEHIQSTPGFTLDFVRWLVVDEADKLLGQSYQQWLTIVMDRLAATSSSSPASHSETNEKLGARDFADSCESGVRKVVLSATMTRDLSLLNSLRLSRPTHIILEGTARQAQGLATEGDDAAYVLPDRLQESAIKVRDESQKPLYLVDLLRSALLSGASATSGSKAASTAEPTADSDEDSDSNSDSDSDSSEPIDSDSSSDSSASSVDDSDSDSDNSDSSSGNSDTDEDEDTTSNKTKTTPVAPFNSTVLVFTKSNENALRLSRLLALLAPDLAPLIGTITSTTRTSERRKTLRTFGTEPSKKLRILVATDLAARGIDLPRLDHVINYDMPPSVEFYVHRVGRTARAGWAGHAWTLYTKKEAGWFWPEVAGQSSKNKSALLASLSSSASTVRRTNKVAKAVVGGEDREHKQKKQKQVATDGDDEGGARAWFGEARLAAYEEALEQLGREAADTRRK</sequence>
<evidence type="ECO:0000259" key="9">
    <source>
        <dbReference type="PROSITE" id="PS51194"/>
    </source>
</evidence>
<feature type="compositionally biased region" description="Acidic residues" evidence="7">
    <location>
        <begin position="791"/>
        <end position="812"/>
    </location>
</feature>
<evidence type="ECO:0000256" key="7">
    <source>
        <dbReference type="SAM" id="MobiDB-lite"/>
    </source>
</evidence>
<dbReference type="PROSITE" id="PS00039">
    <property type="entry name" value="DEAD_ATP_HELICASE"/>
    <property type="match status" value="1"/>
</dbReference>
<feature type="region of interest" description="Disordered" evidence="7">
    <location>
        <begin position="1017"/>
        <end position="1043"/>
    </location>
</feature>
<dbReference type="GO" id="GO:0003723">
    <property type="term" value="F:RNA binding"/>
    <property type="evidence" value="ECO:0007669"/>
    <property type="project" value="UniProtKB-UniRule"/>
</dbReference>
<dbReference type="Pfam" id="PF00271">
    <property type="entry name" value="Helicase_C"/>
    <property type="match status" value="1"/>
</dbReference>
<dbReference type="CDD" id="cd18787">
    <property type="entry name" value="SF2_C_DEAD"/>
    <property type="match status" value="1"/>
</dbReference>
<name>A0A0C2ILW9_9PEZI</name>
<dbReference type="InterPro" id="IPR014001">
    <property type="entry name" value="Helicase_ATP-bd"/>
</dbReference>
<keyword evidence="11" id="KW-1185">Reference proteome</keyword>
<evidence type="ECO:0000313" key="10">
    <source>
        <dbReference type="EMBL" id="KIH90076.1"/>
    </source>
</evidence>
<organism evidence="10 11">
    <name type="scientific">Sporothrix brasiliensis 5110</name>
    <dbReference type="NCBI Taxonomy" id="1398154"/>
    <lineage>
        <taxon>Eukaryota</taxon>
        <taxon>Fungi</taxon>
        <taxon>Dikarya</taxon>
        <taxon>Ascomycota</taxon>
        <taxon>Pezizomycotina</taxon>
        <taxon>Sordariomycetes</taxon>
        <taxon>Sordariomycetidae</taxon>
        <taxon>Ophiostomatales</taxon>
        <taxon>Ophiostomataceae</taxon>
        <taxon>Sporothrix</taxon>
    </lineage>
</organism>
<feature type="region of interest" description="Disordered" evidence="7">
    <location>
        <begin position="1"/>
        <end position="80"/>
    </location>
</feature>
<evidence type="ECO:0000256" key="1">
    <source>
        <dbReference type="ARBA" id="ARBA00022741"/>
    </source>
</evidence>
<dbReference type="GO" id="GO:0003724">
    <property type="term" value="F:RNA helicase activity"/>
    <property type="evidence" value="ECO:0007669"/>
    <property type="project" value="UniProtKB-EC"/>
</dbReference>
<evidence type="ECO:0000256" key="3">
    <source>
        <dbReference type="ARBA" id="ARBA00022806"/>
    </source>
</evidence>
<keyword evidence="4 6" id="KW-0067">ATP-binding</keyword>
<dbReference type="EMBL" id="AWTV01000008">
    <property type="protein sequence ID" value="KIH90076.1"/>
    <property type="molecule type" value="Genomic_DNA"/>
</dbReference>
<comment type="catalytic activity">
    <reaction evidence="6">
        <text>ATP + H2O = ADP + phosphate + H(+)</text>
        <dbReference type="Rhea" id="RHEA:13065"/>
        <dbReference type="ChEBI" id="CHEBI:15377"/>
        <dbReference type="ChEBI" id="CHEBI:15378"/>
        <dbReference type="ChEBI" id="CHEBI:30616"/>
        <dbReference type="ChEBI" id="CHEBI:43474"/>
        <dbReference type="ChEBI" id="CHEBI:456216"/>
        <dbReference type="EC" id="3.6.4.13"/>
    </reaction>
</comment>
<evidence type="ECO:0000256" key="4">
    <source>
        <dbReference type="ARBA" id="ARBA00022840"/>
    </source>
</evidence>
<dbReference type="Proteomes" id="UP000031575">
    <property type="component" value="Unassembled WGS sequence"/>
</dbReference>
<feature type="region of interest" description="Disordered" evidence="7">
    <location>
        <begin position="775"/>
        <end position="859"/>
    </location>
</feature>
<keyword evidence="5 6" id="KW-0694">RNA-binding</keyword>
<feature type="compositionally biased region" description="Low complexity" evidence="7">
    <location>
        <begin position="42"/>
        <end position="62"/>
    </location>
</feature>
<feature type="compositionally biased region" description="Basic and acidic residues" evidence="7">
    <location>
        <begin position="221"/>
        <end position="239"/>
    </location>
</feature>
<evidence type="ECO:0000256" key="5">
    <source>
        <dbReference type="ARBA" id="ARBA00022884"/>
    </source>
</evidence>
<dbReference type="CDD" id="cd17956">
    <property type="entry name" value="DEADc_DDX51"/>
    <property type="match status" value="1"/>
</dbReference>
<dbReference type="AlphaFoldDB" id="A0A0C2ILW9"/>
<dbReference type="InterPro" id="IPR027417">
    <property type="entry name" value="P-loop_NTPase"/>
</dbReference>
<feature type="domain" description="Helicase ATP-binding" evidence="8">
    <location>
        <begin position="435"/>
        <end position="719"/>
    </location>
</feature>
<dbReference type="SMART" id="SM00490">
    <property type="entry name" value="HELICc"/>
    <property type="match status" value="1"/>
</dbReference>
<keyword evidence="3 6" id="KW-0347">Helicase</keyword>
<comment type="similarity">
    <text evidence="6">Belongs to the DEAD box helicase family.</text>
</comment>
<feature type="compositionally biased region" description="Polar residues" evidence="7">
    <location>
        <begin position="119"/>
        <end position="137"/>
    </location>
</feature>
<feature type="compositionally biased region" description="Acidic residues" evidence="7">
    <location>
        <begin position="159"/>
        <end position="174"/>
    </location>
</feature>
<dbReference type="OrthoDB" id="3370at2759"/>
<dbReference type="InterPro" id="IPR011545">
    <property type="entry name" value="DEAD/DEAH_box_helicase_dom"/>
</dbReference>
<dbReference type="GeneID" id="63673365"/>
<comment type="caution">
    <text evidence="10">The sequence shown here is derived from an EMBL/GenBank/DDBJ whole genome shotgun (WGS) entry which is preliminary data.</text>
</comment>
<dbReference type="PANTHER" id="PTHR24031">
    <property type="entry name" value="RNA HELICASE"/>
    <property type="match status" value="1"/>
</dbReference>
<keyword evidence="1 6" id="KW-0547">Nucleotide-binding</keyword>
<feature type="compositionally biased region" description="Low complexity" evidence="7">
    <location>
        <begin position="12"/>
        <end position="33"/>
    </location>
</feature>
<dbReference type="GO" id="GO:0016787">
    <property type="term" value="F:hydrolase activity"/>
    <property type="evidence" value="ECO:0007669"/>
    <property type="project" value="UniProtKB-KW"/>
</dbReference>